<dbReference type="Proteomes" id="UP000509597">
    <property type="component" value="Chromosome"/>
</dbReference>
<dbReference type="PANTHER" id="PTHR40278">
    <property type="entry name" value="DNA UTILIZATION PROTEIN HOFN"/>
    <property type="match status" value="1"/>
</dbReference>
<dbReference type="InterPro" id="IPR007813">
    <property type="entry name" value="PilN"/>
</dbReference>
<dbReference type="Pfam" id="PF05137">
    <property type="entry name" value="PilN"/>
    <property type="match status" value="1"/>
</dbReference>
<proteinExistence type="predicted"/>
<reference evidence="3 4" key="1">
    <citation type="submission" date="2020-07" db="EMBL/GenBank/DDBJ databases">
        <title>Complete genome sequence of Chitinibacter sp. 2T18.</title>
        <authorList>
            <person name="Bae J.-W."/>
            <person name="Choi J.-W."/>
        </authorList>
    </citation>
    <scope>NUCLEOTIDE SEQUENCE [LARGE SCALE GENOMIC DNA]</scope>
    <source>
        <strain evidence="3 4">2T18</strain>
    </source>
</reference>
<accession>A0A7H9BML5</accession>
<organism evidence="3 4">
    <name type="scientific">Chitinibacter bivalviorum</name>
    <dbReference type="NCBI Taxonomy" id="2739434"/>
    <lineage>
        <taxon>Bacteria</taxon>
        <taxon>Pseudomonadati</taxon>
        <taxon>Pseudomonadota</taxon>
        <taxon>Betaproteobacteria</taxon>
        <taxon>Neisseriales</taxon>
        <taxon>Chitinibacteraceae</taxon>
        <taxon>Chitinibacter</taxon>
    </lineage>
</organism>
<evidence type="ECO:0000256" key="2">
    <source>
        <dbReference type="SAM" id="Phobius"/>
    </source>
</evidence>
<evidence type="ECO:0000313" key="3">
    <source>
        <dbReference type="EMBL" id="QLG89719.1"/>
    </source>
</evidence>
<keyword evidence="4" id="KW-1185">Reference proteome</keyword>
<evidence type="ECO:0000256" key="1">
    <source>
        <dbReference type="SAM" id="Coils"/>
    </source>
</evidence>
<keyword evidence="2" id="KW-0812">Transmembrane</keyword>
<sequence length="197" mass="22281">MIRINLLPHRQEKRIARQRRFVGMLAFSFLVAIAILIAGYLFLSSKIDTQNERNEFLTIENAKLDKEIAEIEKLKAEKQALLDRKQIVERLQSNRTEIVHLMDQLTRQVPEGVYLKDVKQTADLVVINGYAQSNARVSTLMRNLNDSAIFEQPLLIEVKSANVGNQRLSDFILNVKVTRAVENASGVAAQPNVAKGK</sequence>
<protein>
    <submittedName>
        <fullName evidence="3">PilN domain-containing protein</fullName>
    </submittedName>
</protein>
<keyword evidence="2" id="KW-1133">Transmembrane helix</keyword>
<feature type="coiled-coil region" evidence="1">
    <location>
        <begin position="47"/>
        <end position="108"/>
    </location>
</feature>
<gene>
    <name evidence="3" type="ORF">HQ393_16510</name>
</gene>
<feature type="transmembrane region" description="Helical" evidence="2">
    <location>
        <begin position="21"/>
        <end position="43"/>
    </location>
</feature>
<name>A0A7H9BML5_9NEIS</name>
<keyword evidence="1" id="KW-0175">Coiled coil</keyword>
<dbReference type="AlphaFoldDB" id="A0A7H9BML5"/>
<dbReference type="GO" id="GO:0043107">
    <property type="term" value="P:type IV pilus-dependent motility"/>
    <property type="evidence" value="ECO:0007669"/>
    <property type="project" value="TreeGrafter"/>
</dbReference>
<dbReference type="PANTHER" id="PTHR40278:SF2">
    <property type="entry name" value="TYPE IV PILUS INNER MEMBRANE COMPONENT PILN"/>
    <property type="match status" value="1"/>
</dbReference>
<dbReference type="RefSeq" id="WP_179356713.1">
    <property type="nucleotide sequence ID" value="NZ_CP058627.1"/>
</dbReference>
<dbReference type="KEGG" id="chiz:HQ393_16510"/>
<dbReference type="GO" id="GO:0043683">
    <property type="term" value="P:type IV pilus assembly"/>
    <property type="evidence" value="ECO:0007669"/>
    <property type="project" value="TreeGrafter"/>
</dbReference>
<evidence type="ECO:0000313" key="4">
    <source>
        <dbReference type="Proteomes" id="UP000509597"/>
    </source>
</evidence>
<dbReference type="EMBL" id="CP058627">
    <property type="protein sequence ID" value="QLG89719.1"/>
    <property type="molecule type" value="Genomic_DNA"/>
</dbReference>
<keyword evidence="2" id="KW-0472">Membrane</keyword>
<dbReference type="InterPro" id="IPR052534">
    <property type="entry name" value="Extracell_DNA_Util/SecSys_Comp"/>
</dbReference>